<dbReference type="EMBL" id="DQWE01000364">
    <property type="protein sequence ID" value="HDI83659.1"/>
    <property type="molecule type" value="Genomic_DNA"/>
</dbReference>
<dbReference type="AlphaFoldDB" id="A0A7C0ZED9"/>
<accession>A0A7C0ZED9</accession>
<dbReference type="CDD" id="cd10911">
    <property type="entry name" value="PIN_LabA"/>
    <property type="match status" value="1"/>
</dbReference>
<dbReference type="GO" id="GO:0004540">
    <property type="term" value="F:RNA nuclease activity"/>
    <property type="evidence" value="ECO:0007669"/>
    <property type="project" value="InterPro"/>
</dbReference>
<name>A0A7C0ZED9_UNCW3</name>
<dbReference type="PANTHER" id="PTHR35458">
    <property type="entry name" value="SLR0755 PROTEIN"/>
    <property type="match status" value="1"/>
</dbReference>
<evidence type="ECO:0000313" key="2">
    <source>
        <dbReference type="EMBL" id="HDI83659.1"/>
    </source>
</evidence>
<dbReference type="Proteomes" id="UP000885847">
    <property type="component" value="Unassembled WGS sequence"/>
</dbReference>
<dbReference type="PANTHER" id="PTHR35458:SF8">
    <property type="entry name" value="SLR0650 PROTEIN"/>
    <property type="match status" value="1"/>
</dbReference>
<proteinExistence type="predicted"/>
<dbReference type="InterPro" id="IPR047140">
    <property type="entry name" value="LabA"/>
</dbReference>
<feature type="domain" description="NYN" evidence="1">
    <location>
        <begin position="3"/>
        <end position="156"/>
    </location>
</feature>
<protein>
    <submittedName>
        <fullName evidence="2">NYN domain-containing protein</fullName>
    </submittedName>
</protein>
<dbReference type="Pfam" id="PF01936">
    <property type="entry name" value="NYN"/>
    <property type="match status" value="1"/>
</dbReference>
<reference evidence="2" key="1">
    <citation type="journal article" date="2020" name="mSystems">
        <title>Genome- and Community-Level Interaction Insights into Carbon Utilization and Element Cycling Functions of Hydrothermarchaeota in Hydrothermal Sediment.</title>
        <authorList>
            <person name="Zhou Z."/>
            <person name="Liu Y."/>
            <person name="Xu W."/>
            <person name="Pan J."/>
            <person name="Luo Z.H."/>
            <person name="Li M."/>
        </authorList>
    </citation>
    <scope>NUCLEOTIDE SEQUENCE [LARGE SCALE GENOMIC DNA]</scope>
    <source>
        <strain evidence="2">HyVt-102</strain>
    </source>
</reference>
<dbReference type="InterPro" id="IPR021139">
    <property type="entry name" value="NYN"/>
</dbReference>
<comment type="caution">
    <text evidence="2">The sequence shown here is derived from an EMBL/GenBank/DDBJ whole genome shotgun (WGS) entry which is preliminary data.</text>
</comment>
<evidence type="ECO:0000259" key="1">
    <source>
        <dbReference type="Pfam" id="PF01936"/>
    </source>
</evidence>
<gene>
    <name evidence="2" type="ORF">ENF18_07710</name>
</gene>
<organism evidence="2">
    <name type="scientific">candidate division WOR-3 bacterium</name>
    <dbReference type="NCBI Taxonomy" id="2052148"/>
    <lineage>
        <taxon>Bacteria</taxon>
        <taxon>Bacteria division WOR-3</taxon>
    </lineage>
</organism>
<sequence length="165" mass="18894">MKRVGVFIDVQNIQEVFEKQGAEVRYDRLKSYLLNRYKMKDAEIIKFVAFIPYRKEDDRRLKLVDAISLMGYRVLGKMAKERPDGSVKANMDLEITLEILSMMDNLDEIVLVTGDSDFLPLINFVSRKGIRVLIIGPGRGPTAIEIIRAADEFENLDEIEGIVLK</sequence>
<dbReference type="Gene3D" id="3.40.50.1010">
    <property type="entry name" value="5'-nuclease"/>
    <property type="match status" value="1"/>
</dbReference>